<protein>
    <submittedName>
        <fullName evidence="1">Uncharacterized protein</fullName>
    </submittedName>
</protein>
<comment type="caution">
    <text evidence="1">The sequence shown here is derived from an EMBL/GenBank/DDBJ whole genome shotgun (WGS) entry which is preliminary data.</text>
</comment>
<reference evidence="1 2" key="1">
    <citation type="submission" date="2016-07" db="EMBL/GenBank/DDBJ databases">
        <title>Disparate Historic Effective Population Sizes Predicted by Modern Levels of Genome Diversity for the Scaled Quail (Callipepla squamata) and the Northern Bobwhite (Colinus virginianus): Inferences from First and Second Generation Draft Genome Assemblies for Sympatric New World Quail.</title>
        <authorList>
            <person name="Oldeschulte D.L."/>
            <person name="Halley Y.A."/>
            <person name="Bhattarai E.K."/>
            <person name="Brashear W.A."/>
            <person name="Hill J."/>
            <person name="Metz R.P."/>
            <person name="Johnson C.D."/>
            <person name="Rollins D."/>
            <person name="Peterson M.J."/>
            <person name="Bickhart D.M."/>
            <person name="Decker J.E."/>
            <person name="Seabury C.M."/>
        </authorList>
    </citation>
    <scope>NUCLEOTIDE SEQUENCE [LARGE SCALE GENOMIC DNA]</scope>
    <source>
        <strain evidence="1 2">Texas</strain>
        <tissue evidence="1">Leg muscle</tissue>
    </source>
</reference>
<dbReference type="AlphaFoldDB" id="A0A226MAG0"/>
<proteinExistence type="predicted"/>
<keyword evidence="2" id="KW-1185">Reference proteome</keyword>
<gene>
    <name evidence="1" type="ORF">ASZ78_004337</name>
</gene>
<sequence>MSVRKHKCKENLVNTILVRDITWTRHECDSVLEYKDQDFASALLATRDRLESAAKLRLLVQRGLSTLRALEKHGLQPALIIHWARDLQKTGVSLTSFCDQKEYIGRSVYYWKKILLSLETVKKNRSIPEPIDPLFRHFCNVDIEVFQVAAYEEEARTAFAALDVVEGKTDAALLVLKDIKNVVSCGDLAIRKAGEMVGDDMLPAGQEERKACLLKRKRYPLKIIDESSPDPSVADKADTLRKLPRMCQIMKRF</sequence>
<organism evidence="1 2">
    <name type="scientific">Callipepla squamata</name>
    <name type="common">Scaled quail</name>
    <dbReference type="NCBI Taxonomy" id="9009"/>
    <lineage>
        <taxon>Eukaryota</taxon>
        <taxon>Metazoa</taxon>
        <taxon>Chordata</taxon>
        <taxon>Craniata</taxon>
        <taxon>Vertebrata</taxon>
        <taxon>Euteleostomi</taxon>
        <taxon>Archelosauria</taxon>
        <taxon>Archosauria</taxon>
        <taxon>Dinosauria</taxon>
        <taxon>Saurischia</taxon>
        <taxon>Theropoda</taxon>
        <taxon>Coelurosauria</taxon>
        <taxon>Aves</taxon>
        <taxon>Neognathae</taxon>
        <taxon>Galloanserae</taxon>
        <taxon>Galliformes</taxon>
        <taxon>Odontophoridae</taxon>
        <taxon>Callipepla</taxon>
    </lineage>
</organism>
<dbReference type="Proteomes" id="UP000198323">
    <property type="component" value="Unassembled WGS sequence"/>
</dbReference>
<dbReference type="OrthoDB" id="2357150at2759"/>
<name>A0A226MAG0_CALSU</name>
<accession>A0A226MAG0</accession>
<dbReference type="EMBL" id="MCFN01004037">
    <property type="protein sequence ID" value="OXB52263.1"/>
    <property type="molecule type" value="Genomic_DNA"/>
</dbReference>
<evidence type="ECO:0000313" key="1">
    <source>
        <dbReference type="EMBL" id="OXB52263.1"/>
    </source>
</evidence>
<dbReference type="STRING" id="9009.A0A226MAG0"/>
<evidence type="ECO:0000313" key="2">
    <source>
        <dbReference type="Proteomes" id="UP000198323"/>
    </source>
</evidence>